<gene>
    <name evidence="7" type="ORF">QQS21_007774</name>
</gene>
<feature type="signal peptide" evidence="5">
    <location>
        <begin position="1"/>
        <end position="16"/>
    </location>
</feature>
<protein>
    <recommendedName>
        <fullName evidence="6">AA1-like domain-containing protein</fullName>
    </recommendedName>
</protein>
<name>A0AAJ0FX30_9HYPO</name>
<dbReference type="AlphaFoldDB" id="A0AAJ0FX30"/>
<evidence type="ECO:0000313" key="8">
    <source>
        <dbReference type="Proteomes" id="UP001251528"/>
    </source>
</evidence>
<evidence type="ECO:0000256" key="5">
    <source>
        <dbReference type="SAM" id="SignalP"/>
    </source>
</evidence>
<evidence type="ECO:0000256" key="1">
    <source>
        <dbReference type="ARBA" id="ARBA00004613"/>
    </source>
</evidence>
<evidence type="ECO:0000259" key="6">
    <source>
        <dbReference type="Pfam" id="PF16541"/>
    </source>
</evidence>
<dbReference type="GO" id="GO:0005576">
    <property type="term" value="C:extracellular region"/>
    <property type="evidence" value="ECO:0007669"/>
    <property type="project" value="UniProtKB-SubCell"/>
</dbReference>
<organism evidence="7 8">
    <name type="scientific">Conoideocrella luteorostrata</name>
    <dbReference type="NCBI Taxonomy" id="1105319"/>
    <lineage>
        <taxon>Eukaryota</taxon>
        <taxon>Fungi</taxon>
        <taxon>Dikarya</taxon>
        <taxon>Ascomycota</taxon>
        <taxon>Pezizomycotina</taxon>
        <taxon>Sordariomycetes</taxon>
        <taxon>Hypocreomycetidae</taxon>
        <taxon>Hypocreales</taxon>
        <taxon>Clavicipitaceae</taxon>
        <taxon>Conoideocrella</taxon>
    </lineage>
</organism>
<accession>A0AAJ0FX30</accession>
<dbReference type="InterPro" id="IPR032382">
    <property type="entry name" value="AltA1"/>
</dbReference>
<feature type="domain" description="AA1-like" evidence="6">
    <location>
        <begin position="41"/>
        <end position="169"/>
    </location>
</feature>
<evidence type="ECO:0000256" key="4">
    <source>
        <dbReference type="ARBA" id="ARBA00023157"/>
    </source>
</evidence>
<keyword evidence="8" id="KW-1185">Reference proteome</keyword>
<dbReference type="Pfam" id="PF16541">
    <property type="entry name" value="AltA1"/>
    <property type="match status" value="1"/>
</dbReference>
<sequence length="185" mass="20585">MRVSASALLLAGAAAAAPSSMVLRNEQTCTQKALHTKQWTVKDFDFHASYIFTTPAHQNAWGYVNFTLENPSVDFTARCEASSSQLSDFFYGNFIYNCTQPAGSNSEATFTFSRPQNQVKINQTWACPQEGSRFWAEGGANLTLDCKDDTWKNPEWKMGQIYSSRTITCNHIDAPVTIESMRAVA</sequence>
<keyword evidence="2" id="KW-0964">Secreted</keyword>
<keyword evidence="4" id="KW-1015">Disulfide bond</keyword>
<reference evidence="7" key="1">
    <citation type="submission" date="2023-06" db="EMBL/GenBank/DDBJ databases">
        <title>Conoideocrella luteorostrata (Hypocreales: Clavicipitaceae), a potential biocontrol fungus for elongate hemlock scale in United States Christmas tree production areas.</title>
        <authorList>
            <person name="Barrett H."/>
            <person name="Lovett B."/>
            <person name="Macias A.M."/>
            <person name="Stajich J.E."/>
            <person name="Kasson M.T."/>
        </authorList>
    </citation>
    <scope>NUCLEOTIDE SEQUENCE</scope>
    <source>
        <strain evidence="7">ARSEF 14590</strain>
    </source>
</reference>
<dbReference type="EMBL" id="JASWJB010000166">
    <property type="protein sequence ID" value="KAK2594493.1"/>
    <property type="molecule type" value="Genomic_DNA"/>
</dbReference>
<keyword evidence="3 5" id="KW-0732">Signal</keyword>
<proteinExistence type="predicted"/>
<comment type="subcellular location">
    <subcellularLocation>
        <location evidence="1">Secreted</location>
    </subcellularLocation>
</comment>
<comment type="caution">
    <text evidence="7">The sequence shown here is derived from an EMBL/GenBank/DDBJ whole genome shotgun (WGS) entry which is preliminary data.</text>
</comment>
<evidence type="ECO:0000256" key="3">
    <source>
        <dbReference type="ARBA" id="ARBA00022729"/>
    </source>
</evidence>
<feature type="chain" id="PRO_5042562637" description="AA1-like domain-containing protein" evidence="5">
    <location>
        <begin position="17"/>
        <end position="185"/>
    </location>
</feature>
<evidence type="ECO:0000256" key="2">
    <source>
        <dbReference type="ARBA" id="ARBA00022525"/>
    </source>
</evidence>
<dbReference type="Proteomes" id="UP001251528">
    <property type="component" value="Unassembled WGS sequence"/>
</dbReference>
<evidence type="ECO:0000313" key="7">
    <source>
        <dbReference type="EMBL" id="KAK2594493.1"/>
    </source>
</evidence>